<keyword evidence="2" id="KW-1185">Reference proteome</keyword>
<dbReference type="HOGENOM" id="CLU_2776897_0_0_1"/>
<dbReference type="EMBL" id="KN833971">
    <property type="protein sequence ID" value="KIK13835.1"/>
    <property type="molecule type" value="Genomic_DNA"/>
</dbReference>
<accession>A0A0C9XN23</accession>
<gene>
    <name evidence="1" type="ORF">PISMIDRAFT_371570</name>
</gene>
<dbReference type="AlphaFoldDB" id="A0A0C9XN23"/>
<name>A0A0C9XN23_9AGAM</name>
<evidence type="ECO:0000313" key="2">
    <source>
        <dbReference type="Proteomes" id="UP000054018"/>
    </source>
</evidence>
<proteinExistence type="predicted"/>
<sequence length="69" mass="7471">MVSKVISGMFLTRFTALKTSFGLEIALVSILSICTSSDNIFRSRFLSFSMTAGRDGLIGVLGRSDGSFR</sequence>
<dbReference type="Proteomes" id="UP000054018">
    <property type="component" value="Unassembled WGS sequence"/>
</dbReference>
<reference evidence="1 2" key="1">
    <citation type="submission" date="2014-04" db="EMBL/GenBank/DDBJ databases">
        <authorList>
            <consortium name="DOE Joint Genome Institute"/>
            <person name="Kuo A."/>
            <person name="Kohler A."/>
            <person name="Costa M.D."/>
            <person name="Nagy L.G."/>
            <person name="Floudas D."/>
            <person name="Copeland A."/>
            <person name="Barry K.W."/>
            <person name="Cichocki N."/>
            <person name="Veneault-Fourrey C."/>
            <person name="LaButti K."/>
            <person name="Lindquist E.A."/>
            <person name="Lipzen A."/>
            <person name="Lundell T."/>
            <person name="Morin E."/>
            <person name="Murat C."/>
            <person name="Sun H."/>
            <person name="Tunlid A."/>
            <person name="Henrissat B."/>
            <person name="Grigoriev I.V."/>
            <person name="Hibbett D.S."/>
            <person name="Martin F."/>
            <person name="Nordberg H.P."/>
            <person name="Cantor M.N."/>
            <person name="Hua S.X."/>
        </authorList>
    </citation>
    <scope>NUCLEOTIDE SEQUENCE [LARGE SCALE GENOMIC DNA]</scope>
    <source>
        <strain evidence="1 2">441</strain>
    </source>
</reference>
<evidence type="ECO:0000313" key="1">
    <source>
        <dbReference type="EMBL" id="KIK13835.1"/>
    </source>
</evidence>
<protein>
    <submittedName>
        <fullName evidence="1">Uncharacterized protein</fullName>
    </submittedName>
</protein>
<organism evidence="1 2">
    <name type="scientific">Pisolithus microcarpus 441</name>
    <dbReference type="NCBI Taxonomy" id="765257"/>
    <lineage>
        <taxon>Eukaryota</taxon>
        <taxon>Fungi</taxon>
        <taxon>Dikarya</taxon>
        <taxon>Basidiomycota</taxon>
        <taxon>Agaricomycotina</taxon>
        <taxon>Agaricomycetes</taxon>
        <taxon>Agaricomycetidae</taxon>
        <taxon>Boletales</taxon>
        <taxon>Sclerodermatineae</taxon>
        <taxon>Pisolithaceae</taxon>
        <taxon>Pisolithus</taxon>
    </lineage>
</organism>
<reference evidence="2" key="2">
    <citation type="submission" date="2015-01" db="EMBL/GenBank/DDBJ databases">
        <title>Evolutionary Origins and Diversification of the Mycorrhizal Mutualists.</title>
        <authorList>
            <consortium name="DOE Joint Genome Institute"/>
            <consortium name="Mycorrhizal Genomics Consortium"/>
            <person name="Kohler A."/>
            <person name="Kuo A."/>
            <person name="Nagy L.G."/>
            <person name="Floudas D."/>
            <person name="Copeland A."/>
            <person name="Barry K.W."/>
            <person name="Cichocki N."/>
            <person name="Veneault-Fourrey C."/>
            <person name="LaButti K."/>
            <person name="Lindquist E.A."/>
            <person name="Lipzen A."/>
            <person name="Lundell T."/>
            <person name="Morin E."/>
            <person name="Murat C."/>
            <person name="Riley R."/>
            <person name="Ohm R."/>
            <person name="Sun H."/>
            <person name="Tunlid A."/>
            <person name="Henrissat B."/>
            <person name="Grigoriev I.V."/>
            <person name="Hibbett D.S."/>
            <person name="Martin F."/>
        </authorList>
    </citation>
    <scope>NUCLEOTIDE SEQUENCE [LARGE SCALE GENOMIC DNA]</scope>
    <source>
        <strain evidence="2">441</strain>
    </source>
</reference>